<evidence type="ECO:0000313" key="4">
    <source>
        <dbReference type="Proteomes" id="UP000036681"/>
    </source>
</evidence>
<dbReference type="Proteomes" id="UP000036681">
    <property type="component" value="Unplaced"/>
</dbReference>
<dbReference type="InterPro" id="IPR055352">
    <property type="entry name" value="CCD_aECM"/>
</dbReference>
<evidence type="ECO:0000256" key="2">
    <source>
        <dbReference type="SAM" id="SignalP"/>
    </source>
</evidence>
<keyword evidence="2" id="KW-0732">Signal</keyword>
<feature type="chain" id="PRO_5039935027" evidence="2">
    <location>
        <begin position="27"/>
        <end position="588"/>
    </location>
</feature>
<sequence>MYLGETFIDYEMLFVLLVTLVASVTAQKHPFIDVKKVIRDALDMVASMPTSTPQSLLFDRGVNKQQSILPEAARKQLSKLFHVPADFLHRLAAENGYIDYDPYTTVGPRFNLLPAQFSMVEATTAAVAGSNRRTIASAVNEEVMGAAFVQEDLPEDLKGTKDTVVQVKESRYYQPFILTPNHLPQIPQVIQSGGQTYVAVSQEQLSALPAYQSTQPTRHIPSTNSFVPENSQSSAKVSVMLPETERRIVFESEANLHAPTKTTKDDYDALLKVAENAQLHAASQQREAFSISSPLRIPAVVDAALSAIPMQKQYSLKDLEAQEYYALQQKILELNRKLKEQEFRRKQENLHSLQQQLDQQTGTAPKKPSETTTIESLADTRIDDGDNHPLKQIRISRVGVMSLQPSTDLSDQKNASFKFAISGELYLKYVQITNTPNLQCPYQHQLPLISKMQFRYIFLIESLAYEERRVETLRKKMAEDRKWFGARKLLLSSLKHKASKTDVHKKAVMSHLNILTSTQNCRPRSERAAFQLTRQHCRNIRSFARQFGILNIRKFALANCVFIENHYPELKCDQIERYIDLCYELFDM</sequence>
<feature type="region of interest" description="Disordered" evidence="1">
    <location>
        <begin position="345"/>
        <end position="373"/>
    </location>
</feature>
<accession>A0A9J2PTD8</accession>
<organism evidence="4 5">
    <name type="scientific">Ascaris lumbricoides</name>
    <name type="common">Giant roundworm</name>
    <dbReference type="NCBI Taxonomy" id="6252"/>
    <lineage>
        <taxon>Eukaryota</taxon>
        <taxon>Metazoa</taxon>
        <taxon>Ecdysozoa</taxon>
        <taxon>Nematoda</taxon>
        <taxon>Chromadorea</taxon>
        <taxon>Rhabditida</taxon>
        <taxon>Spirurina</taxon>
        <taxon>Ascaridomorpha</taxon>
        <taxon>Ascaridoidea</taxon>
        <taxon>Ascarididae</taxon>
        <taxon>Ascaris</taxon>
    </lineage>
</organism>
<keyword evidence="4" id="KW-1185">Reference proteome</keyword>
<evidence type="ECO:0000313" key="5">
    <source>
        <dbReference type="WBParaSite" id="ALUE_0001279601-mRNA-1"/>
    </source>
</evidence>
<dbReference type="WBParaSite" id="ALUE_0001279601-mRNA-1">
    <property type="protein sequence ID" value="ALUE_0001279601-mRNA-1"/>
    <property type="gene ID" value="ALUE_0001279601"/>
</dbReference>
<evidence type="ECO:0000256" key="1">
    <source>
        <dbReference type="SAM" id="MobiDB-lite"/>
    </source>
</evidence>
<feature type="signal peptide" evidence="2">
    <location>
        <begin position="1"/>
        <end position="26"/>
    </location>
</feature>
<dbReference type="AlphaFoldDB" id="A0A9J2PTD8"/>
<protein>
    <submittedName>
        <fullName evidence="5">CUT domain-containing protein</fullName>
    </submittedName>
</protein>
<reference evidence="5" key="1">
    <citation type="submission" date="2023-03" db="UniProtKB">
        <authorList>
            <consortium name="WormBaseParasite"/>
        </authorList>
    </citation>
    <scope>IDENTIFICATION</scope>
</reference>
<feature type="domain" description="aECM cysteine-cradle" evidence="3">
    <location>
        <begin position="533"/>
        <end position="585"/>
    </location>
</feature>
<evidence type="ECO:0000259" key="3">
    <source>
        <dbReference type="Pfam" id="PF23626"/>
    </source>
</evidence>
<dbReference type="Pfam" id="PF23626">
    <property type="entry name" value="CCD_aECM"/>
    <property type="match status" value="1"/>
</dbReference>
<name>A0A9J2PTD8_ASCLU</name>
<feature type="compositionally biased region" description="Polar residues" evidence="1">
    <location>
        <begin position="350"/>
        <end position="363"/>
    </location>
</feature>
<dbReference type="PANTHER" id="PTHR37435">
    <property type="entry name" value="PROTEIN CBG14344"/>
    <property type="match status" value="1"/>
</dbReference>
<proteinExistence type="predicted"/>